<keyword evidence="12" id="KW-0472">Membrane</keyword>
<gene>
    <name evidence="14" type="ORF">BDN70DRAFT_800559</name>
</gene>
<evidence type="ECO:0000256" key="7">
    <source>
        <dbReference type="ARBA" id="ARBA00022723"/>
    </source>
</evidence>
<sequence length="564" mass="62907">MSITLRETVYTTTFFYVVYRCLIFLLYKSPFRELSGPKPASWAMGNLGQLFNAKGLPFHRSLRELYGGMVRVYGFFGDEQLYISDPSALYTIMTKEQDAFEETAVFTETNRIIFGPGLVSTTGAQHARQRRVVNPIFAVPHLRRLSPVFYEIADKLADVIAAEIDSKCNREESSDSQFESPRAVVDMSEWMCRVALESVGRTVLGYSFDPLDSPHNNPYTSAIKELIPTLFSLSLVRQFAPFLAKLGPPSFRRKTVELIPHGAVQKVKNMSDVMHDTAVDILRQKREEIAKEDGVDVTKAKDIISILSNEEAKANGGEELSDAELTGQMTVLIFGAQDTTSSCLSRVLHQLSVHRRVQDDLRKEILEAMRNTATFAEHNGHLDYDTLSRLPVLDAVLKETLRLYPPIPFVRRSAVRDIVLPYSRAPDGISDMASVRVPSGTIVFVDIAGSNSLTSVWGEDAGEWKPERWLEGNSGVKNSGLRLPGVYSGMMSFLAGERSCVGYKFALLEMKIILATLISRFTFSATDDEIVWNLAQIISPSMCVTSEEGMTTEKKGLPLIVEII</sequence>
<comment type="similarity">
    <text evidence="4">Belongs to the cytochrome P450 family.</text>
</comment>
<comment type="cofactor">
    <cofactor evidence="1 13">
        <name>heme</name>
        <dbReference type="ChEBI" id="CHEBI:30413"/>
    </cofactor>
</comment>
<keyword evidence="8" id="KW-1133">Transmembrane helix</keyword>
<protein>
    <submittedName>
        <fullName evidence="14">Cytochrome P450</fullName>
    </submittedName>
</protein>
<dbReference type="EMBL" id="MU155159">
    <property type="protein sequence ID" value="KAF9482949.1"/>
    <property type="molecule type" value="Genomic_DNA"/>
</dbReference>
<dbReference type="GO" id="GO:0005506">
    <property type="term" value="F:iron ion binding"/>
    <property type="evidence" value="ECO:0007669"/>
    <property type="project" value="InterPro"/>
</dbReference>
<evidence type="ECO:0000313" key="15">
    <source>
        <dbReference type="Proteomes" id="UP000807469"/>
    </source>
</evidence>
<evidence type="ECO:0000256" key="4">
    <source>
        <dbReference type="ARBA" id="ARBA00010617"/>
    </source>
</evidence>
<keyword evidence="9" id="KW-0560">Oxidoreductase</keyword>
<comment type="pathway">
    <text evidence="3">Secondary metabolite biosynthesis; terpenoid biosynthesis.</text>
</comment>
<dbReference type="CDD" id="cd11069">
    <property type="entry name" value="CYP_FUM15-like"/>
    <property type="match status" value="1"/>
</dbReference>
<dbReference type="OrthoDB" id="1470350at2759"/>
<reference evidence="14" key="1">
    <citation type="submission" date="2020-11" db="EMBL/GenBank/DDBJ databases">
        <authorList>
            <consortium name="DOE Joint Genome Institute"/>
            <person name="Ahrendt S."/>
            <person name="Riley R."/>
            <person name="Andreopoulos W."/>
            <person name="Labutti K."/>
            <person name="Pangilinan J."/>
            <person name="Ruiz-Duenas F.J."/>
            <person name="Barrasa J.M."/>
            <person name="Sanchez-Garcia M."/>
            <person name="Camarero S."/>
            <person name="Miyauchi S."/>
            <person name="Serrano A."/>
            <person name="Linde D."/>
            <person name="Babiker R."/>
            <person name="Drula E."/>
            <person name="Ayuso-Fernandez I."/>
            <person name="Pacheco R."/>
            <person name="Padilla G."/>
            <person name="Ferreira P."/>
            <person name="Barriuso J."/>
            <person name="Kellner H."/>
            <person name="Castanera R."/>
            <person name="Alfaro M."/>
            <person name="Ramirez L."/>
            <person name="Pisabarro A.G."/>
            <person name="Kuo A."/>
            <person name="Tritt A."/>
            <person name="Lipzen A."/>
            <person name="He G."/>
            <person name="Yan M."/>
            <person name="Ng V."/>
            <person name="Cullen D."/>
            <person name="Martin F."/>
            <person name="Rosso M.-N."/>
            <person name="Henrissat B."/>
            <person name="Hibbett D."/>
            <person name="Martinez A.T."/>
            <person name="Grigoriev I.V."/>
        </authorList>
    </citation>
    <scope>NUCLEOTIDE SEQUENCE</scope>
    <source>
        <strain evidence="14">CIRM-BRFM 674</strain>
    </source>
</reference>
<evidence type="ECO:0000256" key="13">
    <source>
        <dbReference type="PIRSR" id="PIRSR602403-1"/>
    </source>
</evidence>
<dbReference type="PRINTS" id="PR00465">
    <property type="entry name" value="EP450IV"/>
</dbReference>
<keyword evidence="11" id="KW-0503">Monooxygenase</keyword>
<dbReference type="PANTHER" id="PTHR24305">
    <property type="entry name" value="CYTOCHROME P450"/>
    <property type="match status" value="1"/>
</dbReference>
<evidence type="ECO:0000256" key="8">
    <source>
        <dbReference type="ARBA" id="ARBA00022989"/>
    </source>
</evidence>
<evidence type="ECO:0000256" key="3">
    <source>
        <dbReference type="ARBA" id="ARBA00004721"/>
    </source>
</evidence>
<organism evidence="14 15">
    <name type="scientific">Pholiota conissans</name>
    <dbReference type="NCBI Taxonomy" id="109636"/>
    <lineage>
        <taxon>Eukaryota</taxon>
        <taxon>Fungi</taxon>
        <taxon>Dikarya</taxon>
        <taxon>Basidiomycota</taxon>
        <taxon>Agaricomycotina</taxon>
        <taxon>Agaricomycetes</taxon>
        <taxon>Agaricomycetidae</taxon>
        <taxon>Agaricales</taxon>
        <taxon>Agaricineae</taxon>
        <taxon>Strophariaceae</taxon>
        <taxon>Pholiota</taxon>
    </lineage>
</organism>
<evidence type="ECO:0000256" key="11">
    <source>
        <dbReference type="ARBA" id="ARBA00023033"/>
    </source>
</evidence>
<dbReference type="GO" id="GO:0004497">
    <property type="term" value="F:monooxygenase activity"/>
    <property type="evidence" value="ECO:0007669"/>
    <property type="project" value="UniProtKB-KW"/>
</dbReference>
<name>A0A9P6D3Y7_9AGAR</name>
<keyword evidence="6" id="KW-0812">Transmembrane</keyword>
<dbReference type="InterPro" id="IPR050121">
    <property type="entry name" value="Cytochrome_P450_monoxygenase"/>
</dbReference>
<evidence type="ECO:0000256" key="1">
    <source>
        <dbReference type="ARBA" id="ARBA00001971"/>
    </source>
</evidence>
<feature type="binding site" description="axial binding residue" evidence="13">
    <location>
        <position position="500"/>
    </location>
    <ligand>
        <name>heme</name>
        <dbReference type="ChEBI" id="CHEBI:30413"/>
    </ligand>
    <ligandPart>
        <name>Fe</name>
        <dbReference type="ChEBI" id="CHEBI:18248"/>
    </ligandPart>
</feature>
<keyword evidence="7 13" id="KW-0479">Metal-binding</keyword>
<keyword evidence="10 13" id="KW-0408">Iron</keyword>
<proteinExistence type="inferred from homology"/>
<dbReference type="GO" id="GO:0016020">
    <property type="term" value="C:membrane"/>
    <property type="evidence" value="ECO:0007669"/>
    <property type="project" value="UniProtKB-SubCell"/>
</dbReference>
<dbReference type="InterPro" id="IPR002403">
    <property type="entry name" value="Cyt_P450_E_grp-IV"/>
</dbReference>
<dbReference type="SUPFAM" id="SSF48264">
    <property type="entry name" value="Cytochrome P450"/>
    <property type="match status" value="1"/>
</dbReference>
<accession>A0A9P6D3Y7</accession>
<keyword evidence="15" id="KW-1185">Reference proteome</keyword>
<dbReference type="GO" id="GO:0020037">
    <property type="term" value="F:heme binding"/>
    <property type="evidence" value="ECO:0007669"/>
    <property type="project" value="InterPro"/>
</dbReference>
<dbReference type="PANTHER" id="PTHR24305:SF166">
    <property type="entry name" value="CYTOCHROME P450 12A4, MITOCHONDRIAL-RELATED"/>
    <property type="match status" value="1"/>
</dbReference>
<evidence type="ECO:0000256" key="6">
    <source>
        <dbReference type="ARBA" id="ARBA00022692"/>
    </source>
</evidence>
<evidence type="ECO:0000256" key="10">
    <source>
        <dbReference type="ARBA" id="ARBA00023004"/>
    </source>
</evidence>
<dbReference type="PRINTS" id="PR00385">
    <property type="entry name" value="P450"/>
</dbReference>
<dbReference type="AlphaFoldDB" id="A0A9P6D3Y7"/>
<evidence type="ECO:0000256" key="2">
    <source>
        <dbReference type="ARBA" id="ARBA00004370"/>
    </source>
</evidence>
<dbReference type="InterPro" id="IPR036396">
    <property type="entry name" value="Cyt_P450_sf"/>
</dbReference>
<evidence type="ECO:0000256" key="12">
    <source>
        <dbReference type="ARBA" id="ARBA00023136"/>
    </source>
</evidence>
<evidence type="ECO:0000313" key="14">
    <source>
        <dbReference type="EMBL" id="KAF9482949.1"/>
    </source>
</evidence>
<dbReference type="InterPro" id="IPR001128">
    <property type="entry name" value="Cyt_P450"/>
</dbReference>
<dbReference type="Gene3D" id="1.10.630.10">
    <property type="entry name" value="Cytochrome P450"/>
    <property type="match status" value="1"/>
</dbReference>
<evidence type="ECO:0000256" key="5">
    <source>
        <dbReference type="ARBA" id="ARBA00022617"/>
    </source>
</evidence>
<dbReference type="Proteomes" id="UP000807469">
    <property type="component" value="Unassembled WGS sequence"/>
</dbReference>
<comment type="subcellular location">
    <subcellularLocation>
        <location evidence="2">Membrane</location>
    </subcellularLocation>
</comment>
<dbReference type="GO" id="GO:0016705">
    <property type="term" value="F:oxidoreductase activity, acting on paired donors, with incorporation or reduction of molecular oxygen"/>
    <property type="evidence" value="ECO:0007669"/>
    <property type="project" value="InterPro"/>
</dbReference>
<comment type="caution">
    <text evidence="14">The sequence shown here is derived from an EMBL/GenBank/DDBJ whole genome shotgun (WGS) entry which is preliminary data.</text>
</comment>
<evidence type="ECO:0000256" key="9">
    <source>
        <dbReference type="ARBA" id="ARBA00023002"/>
    </source>
</evidence>
<keyword evidence="5 13" id="KW-0349">Heme</keyword>
<dbReference type="Pfam" id="PF00067">
    <property type="entry name" value="p450"/>
    <property type="match status" value="1"/>
</dbReference>